<dbReference type="EMBL" id="BONG01000046">
    <property type="protein sequence ID" value="GIF92480.1"/>
    <property type="molecule type" value="Genomic_DNA"/>
</dbReference>
<dbReference type="RefSeq" id="WP_191838555.1">
    <property type="nucleotide sequence ID" value="NZ_BAAALB010000005.1"/>
</dbReference>
<evidence type="ECO:0000256" key="1">
    <source>
        <dbReference type="SAM" id="Phobius"/>
    </source>
</evidence>
<dbReference type="InterPro" id="IPR011042">
    <property type="entry name" value="6-blade_b-propeller_TolB-like"/>
</dbReference>
<organism evidence="2 3">
    <name type="scientific">Catellatospora chokoriensis</name>
    <dbReference type="NCBI Taxonomy" id="310353"/>
    <lineage>
        <taxon>Bacteria</taxon>
        <taxon>Bacillati</taxon>
        <taxon>Actinomycetota</taxon>
        <taxon>Actinomycetes</taxon>
        <taxon>Micromonosporales</taxon>
        <taxon>Micromonosporaceae</taxon>
        <taxon>Catellatospora</taxon>
    </lineage>
</organism>
<dbReference type="Proteomes" id="UP000619293">
    <property type="component" value="Unassembled WGS sequence"/>
</dbReference>
<proteinExistence type="predicted"/>
<keyword evidence="1" id="KW-0472">Membrane</keyword>
<protein>
    <recommendedName>
        <fullName evidence="4">WD40 repeat protein</fullName>
    </recommendedName>
</protein>
<dbReference type="SUPFAM" id="SSF82171">
    <property type="entry name" value="DPP6 N-terminal domain-like"/>
    <property type="match status" value="1"/>
</dbReference>
<keyword evidence="1" id="KW-0812">Transmembrane</keyword>
<accession>A0A8J3NVN3</accession>
<keyword evidence="3" id="KW-1185">Reference proteome</keyword>
<feature type="transmembrane region" description="Helical" evidence="1">
    <location>
        <begin position="40"/>
        <end position="61"/>
    </location>
</feature>
<sequence length="379" mass="39670">MNAPMDNLRSGLAELAGDVDAVDLRDRALRTSRRIGLRRTAMTSALSLVLLGGAGLAVVTMTGGGAPAEPATMPTVSPTGQVPPTDPATAPVAGAYYLLRMAGDTKIELHVLHESYRCGTPDPGTCAPDIRPERLRTINVQKGDRCPWNSVAVSPDGAQVAWVVGTDQSDGSGDLMVADTHAGEAHKMATGVLCEGSRALVWARDSRRLFVGTLGHAATVGVVDTAGGAFTPMEPQAWKEAETLASGPFRGSVRDGLLTVTRADGTDPRSVAYRDEHDMDAVVLGVSADGRFAAVSTGAGDPSRRVYVAAVVDMTTGKPVEFAVGKVNQAWFQADGSMVVRVAGDAGTFYRLNPDRRLIAEIPVESALTNAMPFQAVFG</sequence>
<evidence type="ECO:0000313" key="3">
    <source>
        <dbReference type="Proteomes" id="UP000619293"/>
    </source>
</evidence>
<keyword evidence="1" id="KW-1133">Transmembrane helix</keyword>
<reference evidence="2 3" key="1">
    <citation type="submission" date="2021-01" db="EMBL/GenBank/DDBJ databases">
        <title>Whole genome shotgun sequence of Catellatospora chokoriensis NBRC 107358.</title>
        <authorList>
            <person name="Komaki H."/>
            <person name="Tamura T."/>
        </authorList>
    </citation>
    <scope>NUCLEOTIDE SEQUENCE [LARGE SCALE GENOMIC DNA]</scope>
    <source>
        <strain evidence="2 3">NBRC 107358</strain>
    </source>
</reference>
<comment type="caution">
    <text evidence="2">The sequence shown here is derived from an EMBL/GenBank/DDBJ whole genome shotgun (WGS) entry which is preliminary data.</text>
</comment>
<gene>
    <name evidence="2" type="ORF">Cch02nite_59240</name>
</gene>
<dbReference type="Gene3D" id="2.120.10.30">
    <property type="entry name" value="TolB, C-terminal domain"/>
    <property type="match status" value="1"/>
</dbReference>
<dbReference type="AlphaFoldDB" id="A0A8J3NVN3"/>
<evidence type="ECO:0000313" key="2">
    <source>
        <dbReference type="EMBL" id="GIF92480.1"/>
    </source>
</evidence>
<evidence type="ECO:0008006" key="4">
    <source>
        <dbReference type="Google" id="ProtNLM"/>
    </source>
</evidence>
<name>A0A8J3NVN3_9ACTN</name>